<comment type="caution">
    <text evidence="2">The sequence shown here is derived from an EMBL/GenBank/DDBJ whole genome shotgun (WGS) entry which is preliminary data.</text>
</comment>
<gene>
    <name evidence="2" type="ORF">ACFQ04_19055</name>
</gene>
<dbReference type="PROSITE" id="PS51257">
    <property type="entry name" value="PROKAR_LIPOPROTEIN"/>
    <property type="match status" value="1"/>
</dbReference>
<evidence type="ECO:0000313" key="2">
    <source>
        <dbReference type="EMBL" id="MFD0927842.1"/>
    </source>
</evidence>
<keyword evidence="3" id="KW-1185">Reference proteome</keyword>
<name>A0ABW3GBM3_9NOCA</name>
<evidence type="ECO:0000313" key="3">
    <source>
        <dbReference type="Proteomes" id="UP001597068"/>
    </source>
</evidence>
<dbReference type="RefSeq" id="WP_253648303.1">
    <property type="nucleotide sequence ID" value="NZ_BAAAMO010000001.1"/>
</dbReference>
<dbReference type="Proteomes" id="UP001597068">
    <property type="component" value="Unassembled WGS sequence"/>
</dbReference>
<reference evidence="3" key="1">
    <citation type="journal article" date="2019" name="Int. J. Syst. Evol. Microbiol.">
        <title>The Global Catalogue of Microorganisms (GCM) 10K type strain sequencing project: providing services to taxonomists for standard genome sequencing and annotation.</title>
        <authorList>
            <consortium name="The Broad Institute Genomics Platform"/>
            <consortium name="The Broad Institute Genome Sequencing Center for Infectious Disease"/>
            <person name="Wu L."/>
            <person name="Ma J."/>
        </authorList>
    </citation>
    <scope>NUCLEOTIDE SEQUENCE [LARGE SCALE GENOMIC DNA]</scope>
    <source>
        <strain evidence="3">CCUG 50873</strain>
    </source>
</reference>
<feature type="chain" id="PRO_5046675637" evidence="1">
    <location>
        <begin position="20"/>
        <end position="226"/>
    </location>
</feature>
<feature type="signal peptide" evidence="1">
    <location>
        <begin position="1"/>
        <end position="19"/>
    </location>
</feature>
<organism evidence="2 3">
    <name type="scientific">Williamsia deligens</name>
    <dbReference type="NCBI Taxonomy" id="321325"/>
    <lineage>
        <taxon>Bacteria</taxon>
        <taxon>Bacillati</taxon>
        <taxon>Actinomycetota</taxon>
        <taxon>Actinomycetes</taxon>
        <taxon>Mycobacteriales</taxon>
        <taxon>Nocardiaceae</taxon>
        <taxon>Williamsia</taxon>
    </lineage>
</organism>
<sequence length="226" mass="22814">MTAPRRLRAVLVAIVVACAVGGCTQSVDGEPVAASGSSAAGDIDRLTISPREFPAGYPATRLPSAQAGEVLEDLSGRPNGGSVTPSDCLPPALVQDSARTVVVTGQSTSGGNLTVVVTRAQSPLADLADAVARCGSYSMDVGAVRSTVTAQVLPPSPIDSQESLAFRRTSTSGRAPVTIAQTTTVLAAQNDGVRVYAAYVAFSGAPLDGAALDAVFTTAVARSRGR</sequence>
<proteinExistence type="predicted"/>
<accession>A0ABW3GBM3</accession>
<evidence type="ECO:0000256" key="1">
    <source>
        <dbReference type="SAM" id="SignalP"/>
    </source>
</evidence>
<keyword evidence="1" id="KW-0732">Signal</keyword>
<dbReference type="EMBL" id="JBHTIL010000006">
    <property type="protein sequence ID" value="MFD0927842.1"/>
    <property type="molecule type" value="Genomic_DNA"/>
</dbReference>
<protein>
    <submittedName>
        <fullName evidence="2">DUF5642 family protein</fullName>
    </submittedName>
</protein>